<keyword evidence="1" id="KW-1133">Transmembrane helix</keyword>
<proteinExistence type="predicted"/>
<feature type="transmembrane region" description="Helical" evidence="1">
    <location>
        <begin position="317"/>
        <end position="339"/>
    </location>
</feature>
<keyword evidence="3" id="KW-1185">Reference proteome</keyword>
<reference evidence="3" key="1">
    <citation type="submission" date="2018-12" db="EMBL/GenBank/DDBJ databases">
        <title>Tengunoibacter tsumagoiensis gen. nov., sp. nov., Dictyobacter kobayashii sp. nov., D. alpinus sp. nov., and D. joshuensis sp. nov. and description of Dictyobacteraceae fam. nov. within the order Ktedonobacterales isolated from Tengu-no-mugimeshi.</title>
        <authorList>
            <person name="Wang C.M."/>
            <person name="Zheng Y."/>
            <person name="Sakai Y."/>
            <person name="Toyoda A."/>
            <person name="Minakuchi Y."/>
            <person name="Abe K."/>
            <person name="Yokota A."/>
            <person name="Yabe S."/>
        </authorList>
    </citation>
    <scope>NUCLEOTIDE SEQUENCE [LARGE SCALE GENOMIC DNA]</scope>
    <source>
        <strain evidence="3">S-27</strain>
    </source>
</reference>
<dbReference type="Proteomes" id="UP000287224">
    <property type="component" value="Unassembled WGS sequence"/>
</dbReference>
<organism evidence="2 3">
    <name type="scientific">Dictyobacter aurantiacus</name>
    <dbReference type="NCBI Taxonomy" id="1936993"/>
    <lineage>
        <taxon>Bacteria</taxon>
        <taxon>Bacillati</taxon>
        <taxon>Chloroflexota</taxon>
        <taxon>Ktedonobacteria</taxon>
        <taxon>Ktedonobacterales</taxon>
        <taxon>Dictyobacteraceae</taxon>
        <taxon>Dictyobacter</taxon>
    </lineage>
</organism>
<feature type="transmembrane region" description="Helical" evidence="1">
    <location>
        <begin position="101"/>
        <end position="118"/>
    </location>
</feature>
<protein>
    <recommendedName>
        <fullName evidence="4">Glycosyltransferase RgtA/B/C/D-like domain-containing protein</fullName>
    </recommendedName>
</protein>
<feature type="transmembrane region" description="Helical" evidence="1">
    <location>
        <begin position="232"/>
        <end position="250"/>
    </location>
</feature>
<dbReference type="EMBL" id="BIFQ01000001">
    <property type="protein sequence ID" value="GCE04010.1"/>
    <property type="molecule type" value="Genomic_DNA"/>
</dbReference>
<feature type="transmembrane region" description="Helical" evidence="1">
    <location>
        <begin position="389"/>
        <end position="407"/>
    </location>
</feature>
<gene>
    <name evidence="2" type="ORF">KDAU_13390</name>
</gene>
<keyword evidence="1" id="KW-0472">Membrane</keyword>
<dbReference type="OrthoDB" id="5124967at2"/>
<evidence type="ECO:0000313" key="2">
    <source>
        <dbReference type="EMBL" id="GCE04010.1"/>
    </source>
</evidence>
<dbReference type="AlphaFoldDB" id="A0A401ZAV7"/>
<evidence type="ECO:0008006" key="4">
    <source>
        <dbReference type="Google" id="ProtNLM"/>
    </source>
</evidence>
<feature type="transmembrane region" description="Helical" evidence="1">
    <location>
        <begin position="159"/>
        <end position="175"/>
    </location>
</feature>
<evidence type="ECO:0000313" key="3">
    <source>
        <dbReference type="Proteomes" id="UP000287224"/>
    </source>
</evidence>
<feature type="transmembrane region" description="Helical" evidence="1">
    <location>
        <begin position="360"/>
        <end position="377"/>
    </location>
</feature>
<name>A0A401ZAV7_9CHLR</name>
<dbReference type="RefSeq" id="WP_126595206.1">
    <property type="nucleotide sequence ID" value="NZ_BIFQ01000001.1"/>
</dbReference>
<feature type="transmembrane region" description="Helical" evidence="1">
    <location>
        <begin position="427"/>
        <end position="446"/>
    </location>
</feature>
<feature type="transmembrane region" description="Helical" evidence="1">
    <location>
        <begin position="24"/>
        <end position="45"/>
    </location>
</feature>
<evidence type="ECO:0000256" key="1">
    <source>
        <dbReference type="SAM" id="Phobius"/>
    </source>
</evidence>
<keyword evidence="1" id="KW-0812">Transmembrane</keyword>
<sequence>MYSTPHILEKPERSITPHYKKTRIAVALVTVMMIIAVSMRFILIINNWPVTNSDESIMGLMALHISHGGEWPLMYYGQGYMGPIEAYIAAPIFRLLGPSVFSLRIGLLLFFGLFLIAMYRYSKFLYTEKFALFICLLLCLESKEIIIRQLKAIGGYPELPFLAVTICILVTTILWRHDKTSTNKAQVSQYLLYFLLGLVASFAIWTDPLIFPFVMMGLFLLIMFIKKDLLSLSGLLLLCGFMIGIFPIILHNITAPFSESTIANMAGLANASDGKSYSLLQRMGSAFFISIPSATGYPQICPANMAPTLGEINTGCLLLRGSWSLGYVVLWILAVWNAVKNIRQEAATTREARQKQIIEYSRLMLLVGGGVTIAIYSQSTLAAVVPEPTSRYLICLLLTIPAVLWQIWPGKNSALKNKTTKIPGIVLLLRLCMLFTILCAFSYGVFETFTDIPAAQQFYRQDTKLVQHLEALQATRIYSEYWTCNRLIFRSKEKILCSVLNPDLTPGMNRYPPYHTAVKKTKNPSYVFPLNSQHEQNFIKIHTQDNTLQNYQYSTYEGYSIYLSKESI</sequence>
<comment type="caution">
    <text evidence="2">The sequence shown here is derived from an EMBL/GenBank/DDBJ whole genome shotgun (WGS) entry which is preliminary data.</text>
</comment>
<feature type="transmembrane region" description="Helical" evidence="1">
    <location>
        <begin position="187"/>
        <end position="203"/>
    </location>
</feature>
<accession>A0A401ZAV7</accession>